<feature type="region of interest" description="Disordered" evidence="1">
    <location>
        <begin position="117"/>
        <end position="161"/>
    </location>
</feature>
<evidence type="ECO:0000313" key="2">
    <source>
        <dbReference type="EMBL" id="RHZ85039.1"/>
    </source>
</evidence>
<protein>
    <submittedName>
        <fullName evidence="2">Uncharacterized protein</fullName>
    </submittedName>
</protein>
<feature type="compositionally biased region" description="Basic and acidic residues" evidence="1">
    <location>
        <begin position="25"/>
        <end position="34"/>
    </location>
</feature>
<accession>A0A397J9L4</accession>
<dbReference type="EMBL" id="PQFF01000069">
    <property type="protein sequence ID" value="RHZ85039.1"/>
    <property type="molecule type" value="Genomic_DNA"/>
</dbReference>
<evidence type="ECO:0000313" key="3">
    <source>
        <dbReference type="Proteomes" id="UP000266861"/>
    </source>
</evidence>
<organism evidence="2 3">
    <name type="scientific">Diversispora epigaea</name>
    <dbReference type="NCBI Taxonomy" id="1348612"/>
    <lineage>
        <taxon>Eukaryota</taxon>
        <taxon>Fungi</taxon>
        <taxon>Fungi incertae sedis</taxon>
        <taxon>Mucoromycota</taxon>
        <taxon>Glomeromycotina</taxon>
        <taxon>Glomeromycetes</taxon>
        <taxon>Diversisporales</taxon>
        <taxon>Diversisporaceae</taxon>
        <taxon>Diversispora</taxon>
    </lineage>
</organism>
<gene>
    <name evidence="2" type="ORF">Glove_73g25</name>
</gene>
<feature type="compositionally biased region" description="Polar residues" evidence="1">
    <location>
        <begin position="1"/>
        <end position="17"/>
    </location>
</feature>
<reference evidence="2 3" key="1">
    <citation type="submission" date="2018-08" db="EMBL/GenBank/DDBJ databases">
        <title>Genome and evolution of the arbuscular mycorrhizal fungus Diversispora epigaea (formerly Glomus versiforme) and its bacterial endosymbionts.</title>
        <authorList>
            <person name="Sun X."/>
            <person name="Fei Z."/>
            <person name="Harrison M."/>
        </authorList>
    </citation>
    <scope>NUCLEOTIDE SEQUENCE [LARGE SCALE GENOMIC DNA]</scope>
    <source>
        <strain evidence="2 3">IT104</strain>
    </source>
</reference>
<feature type="compositionally biased region" description="Low complexity" evidence="1">
    <location>
        <begin position="121"/>
        <end position="132"/>
    </location>
</feature>
<dbReference type="AlphaFoldDB" id="A0A397J9L4"/>
<dbReference type="Proteomes" id="UP000266861">
    <property type="component" value="Unassembled WGS sequence"/>
</dbReference>
<name>A0A397J9L4_9GLOM</name>
<keyword evidence="3" id="KW-1185">Reference proteome</keyword>
<comment type="caution">
    <text evidence="2">The sequence shown here is derived from an EMBL/GenBank/DDBJ whole genome shotgun (WGS) entry which is preliminary data.</text>
</comment>
<proteinExistence type="predicted"/>
<evidence type="ECO:0000256" key="1">
    <source>
        <dbReference type="SAM" id="MobiDB-lite"/>
    </source>
</evidence>
<sequence length="161" mass="17576">MVEANNNTESAHQNLLQNKPLGDSSNRDPKGLQENDDKIASIIESMKKLSIAINECPIISYDIAKELGLEMDKSLSNITDRAVSDIVEQVSANQGISRRIPCKTKRKCKARKKLIFNDTTSESSSSSESGSDSESDSRTGLNSRISVKIKLKESSPESGSE</sequence>
<feature type="region of interest" description="Disordered" evidence="1">
    <location>
        <begin position="1"/>
        <end position="34"/>
    </location>
</feature>